<feature type="transmembrane region" description="Helical" evidence="1">
    <location>
        <begin position="62"/>
        <end position="85"/>
    </location>
</feature>
<gene>
    <name evidence="2" type="ORF">ACFOKC_11900</name>
</gene>
<organism evidence="2 3">
    <name type="scientific">Halobacterium litoreum</name>
    <dbReference type="NCBI Taxonomy" id="2039234"/>
    <lineage>
        <taxon>Archaea</taxon>
        <taxon>Methanobacteriati</taxon>
        <taxon>Methanobacteriota</taxon>
        <taxon>Stenosarchaea group</taxon>
        <taxon>Halobacteria</taxon>
        <taxon>Halobacteriales</taxon>
        <taxon>Halobacteriaceae</taxon>
        <taxon>Halobacterium</taxon>
    </lineage>
</organism>
<dbReference type="RefSeq" id="WP_232570420.1">
    <property type="nucleotide sequence ID" value="NZ_CP089466.1"/>
</dbReference>
<feature type="transmembrane region" description="Helical" evidence="1">
    <location>
        <begin position="32"/>
        <end position="50"/>
    </location>
</feature>
<protein>
    <recommendedName>
        <fullName evidence="4">Integral membrane protein</fullName>
    </recommendedName>
</protein>
<proteinExistence type="predicted"/>
<dbReference type="GeneID" id="69118567"/>
<dbReference type="EMBL" id="JBHRWN010000002">
    <property type="protein sequence ID" value="MFC3478423.1"/>
    <property type="molecule type" value="Genomic_DNA"/>
</dbReference>
<reference evidence="2 3" key="1">
    <citation type="journal article" date="2019" name="Int. J. Syst. Evol. Microbiol.">
        <title>The Global Catalogue of Microorganisms (GCM) 10K type strain sequencing project: providing services to taxonomists for standard genome sequencing and annotation.</title>
        <authorList>
            <consortium name="The Broad Institute Genomics Platform"/>
            <consortium name="The Broad Institute Genome Sequencing Center for Infectious Disease"/>
            <person name="Wu L."/>
            <person name="Ma J."/>
        </authorList>
    </citation>
    <scope>NUCLEOTIDE SEQUENCE [LARGE SCALE GENOMIC DNA]</scope>
    <source>
        <strain evidence="2 3">CGMCC 1.12562</strain>
    </source>
</reference>
<accession>A0ABD5NHR1</accession>
<keyword evidence="1" id="KW-0812">Transmembrane</keyword>
<evidence type="ECO:0000313" key="3">
    <source>
        <dbReference type="Proteomes" id="UP001595660"/>
    </source>
</evidence>
<comment type="caution">
    <text evidence="2">The sequence shown here is derived from an EMBL/GenBank/DDBJ whole genome shotgun (WGS) entry which is preliminary data.</text>
</comment>
<keyword evidence="1" id="KW-1133">Transmembrane helix</keyword>
<evidence type="ECO:0000256" key="1">
    <source>
        <dbReference type="SAM" id="Phobius"/>
    </source>
</evidence>
<evidence type="ECO:0008006" key="4">
    <source>
        <dbReference type="Google" id="ProtNLM"/>
    </source>
</evidence>
<keyword evidence="1" id="KW-0472">Membrane</keyword>
<keyword evidence="3" id="KW-1185">Reference proteome</keyword>
<evidence type="ECO:0000313" key="2">
    <source>
        <dbReference type="EMBL" id="MFC3478423.1"/>
    </source>
</evidence>
<name>A0ABD5NHR1_9EURY</name>
<dbReference type="AlphaFoldDB" id="A0ABD5NHR1"/>
<sequence>MNRTDAAGGLFALAGLLSLGRSALQAGPVEVWAVAVGVGSLVAGGLFALDGRSETFAGDGTALPRVAVATLALACFLGGAGYALVS</sequence>
<dbReference type="Proteomes" id="UP001595660">
    <property type="component" value="Unassembled WGS sequence"/>
</dbReference>